<reference evidence="1 2" key="1">
    <citation type="journal article" date="2021" name="Hortic Res">
        <title>High-quality reference genome and annotation aids understanding of berry development for evergreen blueberry (Vaccinium darrowii).</title>
        <authorList>
            <person name="Yu J."/>
            <person name="Hulse-Kemp A.M."/>
            <person name="Babiker E."/>
            <person name="Staton M."/>
        </authorList>
    </citation>
    <scope>NUCLEOTIDE SEQUENCE [LARGE SCALE GENOMIC DNA]</scope>
    <source>
        <strain evidence="2">cv. NJ 8807/NJ 8810</strain>
        <tissue evidence="1">Young leaf</tissue>
    </source>
</reference>
<organism evidence="1 2">
    <name type="scientific">Vaccinium darrowii</name>
    <dbReference type="NCBI Taxonomy" id="229202"/>
    <lineage>
        <taxon>Eukaryota</taxon>
        <taxon>Viridiplantae</taxon>
        <taxon>Streptophyta</taxon>
        <taxon>Embryophyta</taxon>
        <taxon>Tracheophyta</taxon>
        <taxon>Spermatophyta</taxon>
        <taxon>Magnoliopsida</taxon>
        <taxon>eudicotyledons</taxon>
        <taxon>Gunneridae</taxon>
        <taxon>Pentapetalae</taxon>
        <taxon>asterids</taxon>
        <taxon>Ericales</taxon>
        <taxon>Ericaceae</taxon>
        <taxon>Vaccinioideae</taxon>
        <taxon>Vaccinieae</taxon>
        <taxon>Vaccinium</taxon>
    </lineage>
</organism>
<comment type="caution">
    <text evidence="1">The sequence shown here is derived from an EMBL/GenBank/DDBJ whole genome shotgun (WGS) entry which is preliminary data.</text>
</comment>
<evidence type="ECO:0000313" key="1">
    <source>
        <dbReference type="EMBL" id="KAH7864166.1"/>
    </source>
</evidence>
<proteinExistence type="predicted"/>
<name>A0ACB7ZFG3_9ERIC</name>
<keyword evidence="2" id="KW-1185">Reference proteome</keyword>
<dbReference type="EMBL" id="CM037162">
    <property type="protein sequence ID" value="KAH7864166.1"/>
    <property type="molecule type" value="Genomic_DNA"/>
</dbReference>
<evidence type="ECO:0000313" key="2">
    <source>
        <dbReference type="Proteomes" id="UP000828048"/>
    </source>
</evidence>
<accession>A0ACB7ZFG3</accession>
<gene>
    <name evidence="1" type="ORF">Vadar_026511</name>
</gene>
<sequence length="254" mass="27293">MEYRPLEVTIISAKDLKDIGHFSKMDVYVITSISGDPRTQRTPVAKNGGSHPCWDHTMKFTLDEMAVQANYLNLVFQIRHGRTLLADKDVGEVHVPVKELLGNAAGDDEPAVLAQYPVRNPTGKDEGTLKFSFKFGPVYKASAGTSSINPPPVNVLDPNTPPAMPAGYPPALPLQPPQLLAGYPPRPPAMGQYGYPGYPLPPAAAAGYPPMEPGYGYPPVQQQQHPPRRNQYAQSAGLVGALIGAMVIGENCGL</sequence>
<protein>
    <submittedName>
        <fullName evidence="1">Uncharacterized protein</fullName>
    </submittedName>
</protein>
<dbReference type="Proteomes" id="UP000828048">
    <property type="component" value="Chromosome 12"/>
</dbReference>